<dbReference type="GO" id="GO:0003924">
    <property type="term" value="F:GTPase activity"/>
    <property type="evidence" value="ECO:0007669"/>
    <property type="project" value="InterPro"/>
</dbReference>
<proteinExistence type="predicted"/>
<evidence type="ECO:0000256" key="4">
    <source>
        <dbReference type="ARBA" id="ARBA00023134"/>
    </source>
</evidence>
<evidence type="ECO:0000256" key="1">
    <source>
        <dbReference type="ARBA" id="ARBA00004370"/>
    </source>
</evidence>
<organism evidence="7">
    <name type="scientific">Gymnodinialimonas phycosphaerae</name>
    <dbReference type="NCBI Taxonomy" id="2841589"/>
    <lineage>
        <taxon>Bacteria</taxon>
        <taxon>Pseudomonadati</taxon>
        <taxon>Pseudomonadota</taxon>
        <taxon>Alphaproteobacteria</taxon>
        <taxon>Rhodobacterales</taxon>
        <taxon>Paracoccaceae</taxon>
        <taxon>Gymnodinialimonas</taxon>
    </lineage>
</organism>
<dbReference type="GO" id="GO:0016020">
    <property type="term" value="C:membrane"/>
    <property type="evidence" value="ECO:0007669"/>
    <property type="project" value="UniProtKB-SubCell"/>
</dbReference>
<keyword evidence="5" id="KW-0472">Membrane</keyword>
<keyword evidence="3" id="KW-0378">Hydrolase</keyword>
<evidence type="ECO:0000256" key="2">
    <source>
        <dbReference type="ARBA" id="ARBA00022741"/>
    </source>
</evidence>
<dbReference type="InterPro" id="IPR027094">
    <property type="entry name" value="Mitofusin_fam"/>
</dbReference>
<keyword evidence="8" id="KW-1185">Reference proteome</keyword>
<dbReference type="RefSeq" id="WP_257891801.1">
    <property type="nucleotide sequence ID" value="NZ_JAIMBW010000001.1"/>
</dbReference>
<dbReference type="AlphaFoldDB" id="A0A975TWV4"/>
<dbReference type="GO" id="GO:0005525">
    <property type="term" value="F:GTP binding"/>
    <property type="evidence" value="ECO:0007669"/>
    <property type="project" value="UniProtKB-KW"/>
</dbReference>
<feature type="domain" description="Dynamin N-terminal" evidence="6">
    <location>
        <begin position="67"/>
        <end position="296"/>
    </location>
</feature>
<dbReference type="Gene3D" id="3.40.50.300">
    <property type="entry name" value="P-loop containing nucleotide triphosphate hydrolases"/>
    <property type="match status" value="1"/>
</dbReference>
<dbReference type="EMBL" id="CP078073">
    <property type="protein sequence ID" value="QXL88735.1"/>
    <property type="molecule type" value="Genomic_DNA"/>
</dbReference>
<comment type="subcellular location">
    <subcellularLocation>
        <location evidence="1">Membrane</location>
    </subcellularLocation>
</comment>
<evidence type="ECO:0000313" key="8">
    <source>
        <dbReference type="Proteomes" id="UP000693972"/>
    </source>
</evidence>
<dbReference type="PANTHER" id="PTHR10465">
    <property type="entry name" value="TRANSMEMBRANE GTPASE FZO1"/>
    <property type="match status" value="1"/>
</dbReference>
<dbReference type="Proteomes" id="UP000693972">
    <property type="component" value="Unassembled WGS sequence"/>
</dbReference>
<gene>
    <name evidence="7" type="ORF">KUL25_04235</name>
</gene>
<evidence type="ECO:0000259" key="6">
    <source>
        <dbReference type="Pfam" id="PF00350"/>
    </source>
</evidence>
<evidence type="ECO:0000256" key="5">
    <source>
        <dbReference type="ARBA" id="ARBA00023136"/>
    </source>
</evidence>
<dbReference type="Pfam" id="PF00350">
    <property type="entry name" value="Dynamin_N"/>
    <property type="match status" value="1"/>
</dbReference>
<dbReference type="PANTHER" id="PTHR10465:SF0">
    <property type="entry name" value="SARCALUMENIN"/>
    <property type="match status" value="1"/>
</dbReference>
<dbReference type="SUPFAM" id="SSF52540">
    <property type="entry name" value="P-loop containing nucleoside triphosphate hydrolases"/>
    <property type="match status" value="1"/>
</dbReference>
<keyword evidence="4" id="KW-0342">GTP-binding</keyword>
<reference evidence="7 8" key="1">
    <citation type="submission" date="2021-07" db="EMBL/GenBank/DDBJ databases">
        <title>Karlodiniumbacter phycospheric gen. nov., sp. nov., a phycosphere bacterium isolated from karlodinium veneficum.</title>
        <authorList>
            <person name="Peng Y."/>
            <person name="Jiang L."/>
            <person name="Lee J."/>
        </authorList>
    </citation>
    <scope>NUCLEOTIDE SEQUENCE</scope>
    <source>
        <strain evidence="7 8">N5</strain>
    </source>
</reference>
<dbReference type="InterPro" id="IPR027417">
    <property type="entry name" value="P-loop_NTPase"/>
</dbReference>
<accession>A0A975TWV4</accession>
<protein>
    <submittedName>
        <fullName evidence="7">Dynamin family protein</fullName>
    </submittedName>
</protein>
<sequence>MHHDRKISPPVSGPSLEKDLFHGLDPLVSDLRNLDVALQNLQEAGDDANLGAIQKLHGQLRDFEPSVTFIGQVKAGKTSLVNAVTGMGNLLPADVNPWTSVVTSLHLSPTLAPANQHACFRFFAEEEWRNLLNTGGRVGELASRAGADKELEKVRQQLNDMRQKSRARLGASFEQLLGQTHEYRYIDEELIQRYVCLGDEFDLDTNADKTQGRFADITKSADLFVSKPALPLKLCLRDTPGVNDTFMVREQITVNAIRGSRLCVVVLSASQALSTVDLALIRLVANIPTRDVIIFVNRVDELANPPEEIPEIRASILKTLSGQGISANIEIIFGSAHWASHALSGKIGAMDPASAEAMIKLARFEATRKSLPKDPVALVWSLSGLPDLGRAVAERIVSGEGAQSIEAIATGARNVANAISASRAMSDRRIFEGPCTPVDAAELSRAIDAIAATTISSLTQELDDLLVALDARLEKSRHSFVSRAVVSLIEHLEAHGEDVVWTYDPTGLRLLLRSGYQVFSAKASRSGEEQYLGCSLKLKNLFLENFALSQVGFDLESPPLPMPGVPVTLGQTIALDIKGGWWTRWWRRKRSYAAYGEEFRALVDAEIAPMVETIKAELATSFSQALTSELEEFIVGQRNVFLSLAQRSQADLADVRHQQDDAFDQRNASLNEARSILMDFGRTESGKAHR</sequence>
<evidence type="ECO:0000313" key="7">
    <source>
        <dbReference type="EMBL" id="QXL88735.1"/>
    </source>
</evidence>
<keyword evidence="2" id="KW-0547">Nucleotide-binding</keyword>
<name>A0A975TWV4_9RHOB</name>
<dbReference type="EMBL" id="JAIMBW010000001">
    <property type="protein sequence ID" value="MBY4891970.1"/>
    <property type="molecule type" value="Genomic_DNA"/>
</dbReference>
<dbReference type="InterPro" id="IPR045063">
    <property type="entry name" value="Dynamin_N"/>
</dbReference>
<evidence type="ECO:0000256" key="3">
    <source>
        <dbReference type="ARBA" id="ARBA00022801"/>
    </source>
</evidence>